<proteinExistence type="predicted"/>
<dbReference type="SUPFAM" id="SSF56300">
    <property type="entry name" value="Metallo-dependent phosphatases"/>
    <property type="match status" value="1"/>
</dbReference>
<dbReference type="Gene3D" id="3.60.21.10">
    <property type="match status" value="1"/>
</dbReference>
<gene>
    <name evidence="3" type="ORF">UFOVP1354_34</name>
    <name evidence="4" type="ORF">UFOVP1547_21</name>
    <name evidence="2" type="ORF">UFOVP930_32</name>
</gene>
<evidence type="ECO:0000313" key="2">
    <source>
        <dbReference type="EMBL" id="CAB4171947.1"/>
    </source>
</evidence>
<dbReference type="EMBL" id="LR798461">
    <property type="protein sequence ID" value="CAB5238453.1"/>
    <property type="molecule type" value="Genomic_DNA"/>
</dbReference>
<accession>A0A6J5RSM6</accession>
<evidence type="ECO:0000259" key="1">
    <source>
        <dbReference type="Pfam" id="PF00149"/>
    </source>
</evidence>
<organism evidence="3">
    <name type="scientific">uncultured Caudovirales phage</name>
    <dbReference type="NCBI Taxonomy" id="2100421"/>
    <lineage>
        <taxon>Viruses</taxon>
        <taxon>Duplodnaviria</taxon>
        <taxon>Heunggongvirae</taxon>
        <taxon>Uroviricota</taxon>
        <taxon>Caudoviricetes</taxon>
        <taxon>Peduoviridae</taxon>
        <taxon>Maltschvirus</taxon>
        <taxon>Maltschvirus maltsch</taxon>
    </lineage>
</organism>
<name>A0A6J5RSM6_9CAUD</name>
<protein>
    <submittedName>
        <fullName evidence="3">MPP_superfamily domain containing protein</fullName>
    </submittedName>
</protein>
<sequence>MTKEPLVKNEAVNLCRRFPTLPARTLARMLNRDFPQLFPTIEGARGTVRKLMGLSGPSSARQSVADIVRPKRNAGEWEGVPVGSREIDWRTFDVDGKSKCLVLSDIHIPFHDEKSLVLSLKHGKSAKCDVILLNGDLMDCYKLSRWEVDPRKFPFHREVSDTIAFLETLRENFPKARIIWKLGNHEERFMNVMKKDHAVFLDVPDFDLARLVHADKLGIEIVDDMRPVRLGKLSVLHGHEYRFSISNPVNPARGLFMRAKVSVMCSHFHQTSQHSESDLDGKVVSAWSLGCLCDLHPRYMPLNKWNIGFAQVETDAQGRFEVSNYRIVDGRIYA</sequence>
<dbReference type="CDD" id="cd00838">
    <property type="entry name" value="MPP_superfamily"/>
    <property type="match status" value="1"/>
</dbReference>
<dbReference type="InterPro" id="IPR004843">
    <property type="entry name" value="Calcineurin-like_PHP"/>
</dbReference>
<dbReference type="EMBL" id="LR796873">
    <property type="protein sequence ID" value="CAB4171947.1"/>
    <property type="molecule type" value="Genomic_DNA"/>
</dbReference>
<reference evidence="3" key="1">
    <citation type="submission" date="2020-05" db="EMBL/GenBank/DDBJ databases">
        <authorList>
            <person name="Chiriac C."/>
            <person name="Salcher M."/>
            <person name="Ghai R."/>
            <person name="Kavagutti S V."/>
        </authorList>
    </citation>
    <scope>NUCLEOTIDE SEQUENCE</scope>
</reference>
<evidence type="ECO:0000313" key="4">
    <source>
        <dbReference type="EMBL" id="CAB5238453.1"/>
    </source>
</evidence>
<dbReference type="Pfam" id="PF00149">
    <property type="entry name" value="Metallophos"/>
    <property type="match status" value="1"/>
</dbReference>
<dbReference type="InterPro" id="IPR029052">
    <property type="entry name" value="Metallo-depent_PP-like"/>
</dbReference>
<evidence type="ECO:0000313" key="3">
    <source>
        <dbReference type="EMBL" id="CAB4200313.1"/>
    </source>
</evidence>
<dbReference type="GO" id="GO:0016787">
    <property type="term" value="F:hydrolase activity"/>
    <property type="evidence" value="ECO:0007669"/>
    <property type="project" value="InterPro"/>
</dbReference>
<dbReference type="EMBL" id="LR797289">
    <property type="protein sequence ID" value="CAB4200313.1"/>
    <property type="molecule type" value="Genomic_DNA"/>
</dbReference>
<feature type="domain" description="Calcineurin-like phosphoesterase" evidence="1">
    <location>
        <begin position="100"/>
        <end position="195"/>
    </location>
</feature>